<keyword evidence="2" id="KW-1185">Reference proteome</keyword>
<accession>A0A1Y2LNU1</accession>
<dbReference type="InParanoid" id="A0A1Y2LNU1"/>
<organism evidence="1 2">
    <name type="scientific">Epicoccum nigrum</name>
    <name type="common">Soil fungus</name>
    <name type="synonym">Epicoccum purpurascens</name>
    <dbReference type="NCBI Taxonomy" id="105696"/>
    <lineage>
        <taxon>Eukaryota</taxon>
        <taxon>Fungi</taxon>
        <taxon>Dikarya</taxon>
        <taxon>Ascomycota</taxon>
        <taxon>Pezizomycotina</taxon>
        <taxon>Dothideomycetes</taxon>
        <taxon>Pleosporomycetidae</taxon>
        <taxon>Pleosporales</taxon>
        <taxon>Pleosporineae</taxon>
        <taxon>Didymellaceae</taxon>
        <taxon>Epicoccum</taxon>
    </lineage>
</organism>
<reference evidence="1 2" key="1">
    <citation type="journal article" date="2017" name="Genome Announc.">
        <title>Genome sequence of the saprophytic ascomycete Epicoccum nigrum ICMP 19927 strain isolated from New Zealand.</title>
        <authorList>
            <person name="Fokin M."/>
            <person name="Fleetwood D."/>
            <person name="Weir B.S."/>
            <person name="Villas-Boas S.G."/>
        </authorList>
    </citation>
    <scope>NUCLEOTIDE SEQUENCE [LARGE SCALE GENOMIC DNA]</scope>
    <source>
        <strain evidence="1 2">ICMP 19927</strain>
    </source>
</reference>
<proteinExistence type="predicted"/>
<dbReference type="Proteomes" id="UP000193240">
    <property type="component" value="Unassembled WGS sequence"/>
</dbReference>
<protein>
    <submittedName>
        <fullName evidence="1">Uncharacterized protein</fullName>
    </submittedName>
</protein>
<gene>
    <name evidence="1" type="ORF">B5807_10275</name>
</gene>
<sequence length="59" mass="6701">MTKQVVPAIDESTLPEEVALEDVVIEHQLSYFSDWNSVRGLVDYFGSDDPRGHYFTLSP</sequence>
<dbReference type="EMBL" id="KZ107854">
    <property type="protein sequence ID" value="OSS45561.1"/>
    <property type="molecule type" value="Genomic_DNA"/>
</dbReference>
<dbReference type="AlphaFoldDB" id="A0A1Y2LNU1"/>
<evidence type="ECO:0000313" key="2">
    <source>
        <dbReference type="Proteomes" id="UP000193240"/>
    </source>
</evidence>
<name>A0A1Y2LNU1_EPING</name>
<evidence type="ECO:0000313" key="1">
    <source>
        <dbReference type="EMBL" id="OSS45561.1"/>
    </source>
</evidence>